<evidence type="ECO:0000313" key="4">
    <source>
        <dbReference type="Proteomes" id="UP001501508"/>
    </source>
</evidence>
<gene>
    <name evidence="3" type="ORF">GCM10023091_24000</name>
</gene>
<accession>A0ABP8LYG4</accession>
<sequence length="344" mass="38469">MKKQIALGFLAVVSAGSGASYAQEKADSVQNSFSTRPIPDSDILMKRTLWRRVDLKEKQNLPMFSLNNEITRYLLDAAKAGLLEAYANDSCKTLLNADALRKNLLVPNQGGGLSAEEIAAGFGQTEQGGAANTEQKAAGVQAQDDGWGTAAAKPKEEEDDGWGTPKKKNAKAKTEAAAPEPQVAAADTAKKAADGWNQEATAANLEEEFFPNQLSLLEIKEDWIFDKKRSRLYFEMQTITIVLPADQTELGLEKPVASFKYKDVERLFRSDPKRYIWFNDHNTAQHKNLADAFDNRMFWGRITKYSNAEDKAFLDIYKGEKEGLIKSLQFEQELMEKEHGLWEY</sequence>
<evidence type="ECO:0000313" key="3">
    <source>
        <dbReference type="EMBL" id="GAA4440396.1"/>
    </source>
</evidence>
<dbReference type="NCBIfam" id="TIGR03523">
    <property type="entry name" value="GldN"/>
    <property type="match status" value="1"/>
</dbReference>
<dbReference type="Pfam" id="PF19841">
    <property type="entry name" value="GldN"/>
    <property type="match status" value="1"/>
</dbReference>
<organism evidence="3 4">
    <name type="scientific">Ravibacter arvi</name>
    <dbReference type="NCBI Taxonomy" id="2051041"/>
    <lineage>
        <taxon>Bacteria</taxon>
        <taxon>Pseudomonadati</taxon>
        <taxon>Bacteroidota</taxon>
        <taxon>Cytophagia</taxon>
        <taxon>Cytophagales</taxon>
        <taxon>Spirosomataceae</taxon>
        <taxon>Ravibacter</taxon>
    </lineage>
</organism>
<protein>
    <recommendedName>
        <fullName evidence="5">Gliding motility protein GldN</fullName>
    </recommendedName>
</protein>
<keyword evidence="2" id="KW-0732">Signal</keyword>
<feature type="region of interest" description="Disordered" evidence="1">
    <location>
        <begin position="127"/>
        <end position="183"/>
    </location>
</feature>
<dbReference type="Proteomes" id="UP001501508">
    <property type="component" value="Unassembled WGS sequence"/>
</dbReference>
<feature type="chain" id="PRO_5047084849" description="Gliding motility protein GldN" evidence="2">
    <location>
        <begin position="23"/>
        <end position="344"/>
    </location>
</feature>
<proteinExistence type="predicted"/>
<dbReference type="InterPro" id="IPR019847">
    <property type="entry name" value="Gliding_motility_assoc_GldN"/>
</dbReference>
<dbReference type="RefSeq" id="WP_345029424.1">
    <property type="nucleotide sequence ID" value="NZ_BAABEY010000024.1"/>
</dbReference>
<keyword evidence="4" id="KW-1185">Reference proteome</keyword>
<name>A0ABP8LYG4_9BACT</name>
<evidence type="ECO:0000256" key="2">
    <source>
        <dbReference type="SAM" id="SignalP"/>
    </source>
</evidence>
<reference evidence="4" key="1">
    <citation type="journal article" date="2019" name="Int. J. Syst. Evol. Microbiol.">
        <title>The Global Catalogue of Microorganisms (GCM) 10K type strain sequencing project: providing services to taxonomists for standard genome sequencing and annotation.</title>
        <authorList>
            <consortium name="The Broad Institute Genomics Platform"/>
            <consortium name="The Broad Institute Genome Sequencing Center for Infectious Disease"/>
            <person name="Wu L."/>
            <person name="Ma J."/>
        </authorList>
    </citation>
    <scope>NUCLEOTIDE SEQUENCE [LARGE SCALE GENOMIC DNA]</scope>
    <source>
        <strain evidence="4">JCM 31920</strain>
    </source>
</reference>
<evidence type="ECO:0000256" key="1">
    <source>
        <dbReference type="SAM" id="MobiDB-lite"/>
    </source>
</evidence>
<dbReference type="EMBL" id="BAABEY010000024">
    <property type="protein sequence ID" value="GAA4440396.1"/>
    <property type="molecule type" value="Genomic_DNA"/>
</dbReference>
<evidence type="ECO:0008006" key="5">
    <source>
        <dbReference type="Google" id="ProtNLM"/>
    </source>
</evidence>
<feature type="signal peptide" evidence="2">
    <location>
        <begin position="1"/>
        <end position="22"/>
    </location>
</feature>
<comment type="caution">
    <text evidence="3">The sequence shown here is derived from an EMBL/GenBank/DDBJ whole genome shotgun (WGS) entry which is preliminary data.</text>
</comment>